<sequence length="340" mass="37955">MNAAKTSEKSDRDFMNDQQAIREASRVQANRDELAERISQAIPHDGAIEPLKGLHLHRFSSPRSACHAVSIPAFCVIAQGSKEVLLGNDRYQYDPAHYLLATVELPIMSQILEASKAQPCLNLRLDLDSTLVGSVMVEAGYSASQSRANVKAIDVSPLDAPLLDAVVRLVRLLDTPAEARVLMPLVAREIIYRLLIGEQGARLRHIAVLGGYTHHIALAVERLRKDFKEPIKMESIARELGMSVSGFHHHFKSVTAMSPLQFQKQLRLQEARRLMLGENLDATSAAYHVGYDDASHFNREYKRLFGAPPMRDVERLREAVKETASSIQSPQDAQYFAINR</sequence>
<evidence type="ECO:0000259" key="3">
    <source>
        <dbReference type="PROSITE" id="PS01124"/>
    </source>
</evidence>
<dbReference type="PANTHER" id="PTHR43436:SF1">
    <property type="entry name" value="TRANSCRIPTIONAL REGULATORY PROTEIN"/>
    <property type="match status" value="1"/>
</dbReference>
<dbReference type="Proteomes" id="UP000637383">
    <property type="component" value="Unassembled WGS sequence"/>
</dbReference>
<protein>
    <submittedName>
        <fullName evidence="4">AraC family transcriptional regulator</fullName>
    </submittedName>
</protein>
<evidence type="ECO:0000313" key="4">
    <source>
        <dbReference type="EMBL" id="MBD2736295.1"/>
    </source>
</evidence>
<evidence type="ECO:0000256" key="2">
    <source>
        <dbReference type="ARBA" id="ARBA00023163"/>
    </source>
</evidence>
<dbReference type="Pfam" id="PF06719">
    <property type="entry name" value="AraC_N"/>
    <property type="match status" value="1"/>
</dbReference>
<keyword evidence="2" id="KW-0804">Transcription</keyword>
<organism evidence="4 5">
    <name type="scientific">Nostoc paludosum FACHB-159</name>
    <dbReference type="NCBI Taxonomy" id="2692908"/>
    <lineage>
        <taxon>Bacteria</taxon>
        <taxon>Bacillati</taxon>
        <taxon>Cyanobacteriota</taxon>
        <taxon>Cyanophyceae</taxon>
        <taxon>Nostocales</taxon>
        <taxon>Nostocaceae</taxon>
        <taxon>Nostoc</taxon>
    </lineage>
</organism>
<keyword evidence="1" id="KW-0805">Transcription regulation</keyword>
<keyword evidence="5" id="KW-1185">Reference proteome</keyword>
<proteinExistence type="predicted"/>
<name>A0ABR8K9W4_9NOSO</name>
<dbReference type="InterPro" id="IPR009057">
    <property type="entry name" value="Homeodomain-like_sf"/>
</dbReference>
<evidence type="ECO:0000313" key="5">
    <source>
        <dbReference type="Proteomes" id="UP000637383"/>
    </source>
</evidence>
<reference evidence="4 5" key="1">
    <citation type="journal article" date="2020" name="ISME J.">
        <title>Comparative genomics reveals insights into cyanobacterial evolution and habitat adaptation.</title>
        <authorList>
            <person name="Chen M.Y."/>
            <person name="Teng W.K."/>
            <person name="Zhao L."/>
            <person name="Hu C.X."/>
            <person name="Zhou Y.K."/>
            <person name="Han B.P."/>
            <person name="Song L.R."/>
            <person name="Shu W.S."/>
        </authorList>
    </citation>
    <scope>NUCLEOTIDE SEQUENCE [LARGE SCALE GENOMIC DNA]</scope>
    <source>
        <strain evidence="4 5">FACHB-159</strain>
    </source>
</reference>
<evidence type="ECO:0000256" key="1">
    <source>
        <dbReference type="ARBA" id="ARBA00023015"/>
    </source>
</evidence>
<gene>
    <name evidence="4" type="ORF">H6H03_20760</name>
</gene>
<dbReference type="EMBL" id="JACJTU010000020">
    <property type="protein sequence ID" value="MBD2736295.1"/>
    <property type="molecule type" value="Genomic_DNA"/>
</dbReference>
<dbReference type="RefSeq" id="WP_190956936.1">
    <property type="nucleotide sequence ID" value="NZ_JACJTU010000020.1"/>
</dbReference>
<dbReference type="SMART" id="SM00342">
    <property type="entry name" value="HTH_ARAC"/>
    <property type="match status" value="1"/>
</dbReference>
<feature type="domain" description="HTH araC/xylS-type" evidence="3">
    <location>
        <begin position="217"/>
        <end position="315"/>
    </location>
</feature>
<comment type="caution">
    <text evidence="4">The sequence shown here is derived from an EMBL/GenBank/DDBJ whole genome shotgun (WGS) entry which is preliminary data.</text>
</comment>
<dbReference type="InterPro" id="IPR009594">
    <property type="entry name" value="Tscrpt_reg_HTH_AraC_N"/>
</dbReference>
<dbReference type="PROSITE" id="PS01124">
    <property type="entry name" value="HTH_ARAC_FAMILY_2"/>
    <property type="match status" value="1"/>
</dbReference>
<dbReference type="InterPro" id="IPR018060">
    <property type="entry name" value="HTH_AraC"/>
</dbReference>
<accession>A0ABR8K9W4</accession>
<dbReference type="SUPFAM" id="SSF46689">
    <property type="entry name" value="Homeodomain-like"/>
    <property type="match status" value="2"/>
</dbReference>
<dbReference type="Gene3D" id="1.10.10.60">
    <property type="entry name" value="Homeodomain-like"/>
    <property type="match status" value="2"/>
</dbReference>
<dbReference type="Pfam" id="PF12833">
    <property type="entry name" value="HTH_18"/>
    <property type="match status" value="1"/>
</dbReference>
<dbReference type="PANTHER" id="PTHR43436">
    <property type="entry name" value="ARAC-FAMILY TRANSCRIPTIONAL REGULATOR"/>
    <property type="match status" value="1"/>
</dbReference>